<proteinExistence type="predicted"/>
<reference evidence="1 2" key="1">
    <citation type="submission" date="2013-09" db="EMBL/GenBank/DDBJ databases">
        <title>Corchorus capsularis genome sequencing.</title>
        <authorList>
            <person name="Alam M."/>
            <person name="Haque M.S."/>
            <person name="Islam M.S."/>
            <person name="Emdad E.M."/>
            <person name="Islam M.M."/>
            <person name="Ahmed B."/>
            <person name="Halim A."/>
            <person name="Hossen Q.M.M."/>
            <person name="Hossain M.Z."/>
            <person name="Ahmed R."/>
            <person name="Khan M.M."/>
            <person name="Islam R."/>
            <person name="Rashid M.M."/>
            <person name="Khan S.A."/>
            <person name="Rahman M.S."/>
            <person name="Alam M."/>
        </authorList>
    </citation>
    <scope>NUCLEOTIDE SEQUENCE [LARGE SCALE GENOMIC DNA]</scope>
    <source>
        <strain evidence="2">cv. CVL-1</strain>
        <tissue evidence="1">Whole seedling</tissue>
    </source>
</reference>
<dbReference type="AlphaFoldDB" id="A0A1R3IBA2"/>
<dbReference type="Proteomes" id="UP000188268">
    <property type="component" value="Unassembled WGS sequence"/>
</dbReference>
<evidence type="ECO:0000313" key="1">
    <source>
        <dbReference type="EMBL" id="OMO79886.1"/>
    </source>
</evidence>
<name>A0A1R3IBA2_COCAP</name>
<gene>
    <name evidence="1" type="ORF">CCACVL1_13342</name>
</gene>
<comment type="caution">
    <text evidence="1">The sequence shown here is derived from an EMBL/GenBank/DDBJ whole genome shotgun (WGS) entry which is preliminary data.</text>
</comment>
<dbReference type="Gramene" id="OMO79886">
    <property type="protein sequence ID" value="OMO79886"/>
    <property type="gene ID" value="CCACVL1_13342"/>
</dbReference>
<organism evidence="1 2">
    <name type="scientific">Corchorus capsularis</name>
    <name type="common">Jute</name>
    <dbReference type="NCBI Taxonomy" id="210143"/>
    <lineage>
        <taxon>Eukaryota</taxon>
        <taxon>Viridiplantae</taxon>
        <taxon>Streptophyta</taxon>
        <taxon>Embryophyta</taxon>
        <taxon>Tracheophyta</taxon>
        <taxon>Spermatophyta</taxon>
        <taxon>Magnoliopsida</taxon>
        <taxon>eudicotyledons</taxon>
        <taxon>Gunneridae</taxon>
        <taxon>Pentapetalae</taxon>
        <taxon>rosids</taxon>
        <taxon>malvids</taxon>
        <taxon>Malvales</taxon>
        <taxon>Malvaceae</taxon>
        <taxon>Grewioideae</taxon>
        <taxon>Apeibeae</taxon>
        <taxon>Corchorus</taxon>
    </lineage>
</organism>
<protein>
    <submittedName>
        <fullName evidence="1">Uncharacterized protein</fullName>
    </submittedName>
</protein>
<sequence length="29" mass="3294">MEVKVSGPNHFHQLTCPQTLRLVKQSSVE</sequence>
<keyword evidence="2" id="KW-1185">Reference proteome</keyword>
<accession>A0A1R3IBA2</accession>
<evidence type="ECO:0000313" key="2">
    <source>
        <dbReference type="Proteomes" id="UP000188268"/>
    </source>
</evidence>
<dbReference type="EMBL" id="AWWV01010348">
    <property type="protein sequence ID" value="OMO79886.1"/>
    <property type="molecule type" value="Genomic_DNA"/>
</dbReference>